<evidence type="ECO:0000256" key="1">
    <source>
        <dbReference type="SAM" id="SignalP"/>
    </source>
</evidence>
<accession>A0A8A2H8C0</accession>
<feature type="signal peptide" evidence="1">
    <location>
        <begin position="1"/>
        <end position="26"/>
    </location>
</feature>
<geneLocation type="chloroplast" evidence="2"/>
<organism evidence="2">
    <name type="scientific">Nephroselmis pyriformis</name>
    <dbReference type="NCBI Taxonomy" id="156128"/>
    <lineage>
        <taxon>Eukaryota</taxon>
        <taxon>Viridiplantae</taxon>
        <taxon>Chlorophyta</taxon>
        <taxon>Nephroselmidophyceae</taxon>
        <taxon>Nephroselmidales</taxon>
        <taxon>Nephroselmidaceae</taxon>
        <taxon>Nephroselmis</taxon>
    </lineage>
</organism>
<protein>
    <submittedName>
        <fullName evidence="2">Uncharacterized protein</fullName>
    </submittedName>
</protein>
<sequence>MKSFSESLFLFLRALSLLGFCGWILQIPPPCPRPSVAIDTPGTTQQILWIRRISPWAIRPIEPESWETPLGTWSSLEVSQMVETLLVLDHLAATPSLWAEPHLYLDAREPGAIYGSNQIS</sequence>
<keyword evidence="2" id="KW-0934">Plastid</keyword>
<proteinExistence type="predicted"/>
<feature type="chain" id="PRO_5032360754" evidence="1">
    <location>
        <begin position="27"/>
        <end position="120"/>
    </location>
</feature>
<gene>
    <name evidence="2" type="primary">orf120b</name>
</gene>
<keyword evidence="1" id="KW-0732">Signal</keyword>
<dbReference type="GeneID" id="69223288"/>
<dbReference type="AlphaFoldDB" id="A0A8A2H8C0"/>
<dbReference type="EMBL" id="MW077730">
    <property type="protein sequence ID" value="QSV37322.1"/>
    <property type="molecule type" value="Genomic_DNA"/>
</dbReference>
<dbReference type="RefSeq" id="YP_010231253.1">
    <property type="nucleotide sequence ID" value="NC_059722.1"/>
</dbReference>
<keyword evidence="2" id="KW-0150">Chloroplast</keyword>
<reference evidence="2" key="1">
    <citation type="journal article" date="2021" name="Mitochondrial DNA Part B Resour">
        <title>A gene-rich and compact chloroplast genome of the green alga Nephroselmis pyriformis (N.Carter) Ettl 1982 from the shores of Mersin (Eastern Mediterranean Sea).</title>
        <authorList>
            <person name="Gastineau R."/>
            <person name="Konucu M."/>
            <person name="Tekdal D."/>
            <person name="Lemieux C."/>
            <person name="Turmel M."/>
            <person name="Witkowski A."/>
            <person name="Eker-Develi E."/>
        </authorList>
    </citation>
    <scope>NUCLEOTIDE SEQUENCE</scope>
    <source>
        <strain evidence="2">MED1</strain>
    </source>
</reference>
<name>A0A8A2H8C0_9CHLO</name>
<evidence type="ECO:0000313" key="2">
    <source>
        <dbReference type="EMBL" id="QSV37322.1"/>
    </source>
</evidence>